<feature type="region of interest" description="Disordered" evidence="1">
    <location>
        <begin position="390"/>
        <end position="447"/>
    </location>
</feature>
<protein>
    <submittedName>
        <fullName evidence="2">Uncharacterized protein</fullName>
    </submittedName>
</protein>
<feature type="region of interest" description="Disordered" evidence="1">
    <location>
        <begin position="331"/>
        <end position="367"/>
    </location>
</feature>
<evidence type="ECO:0000256" key="1">
    <source>
        <dbReference type="SAM" id="MobiDB-lite"/>
    </source>
</evidence>
<feature type="compositionally biased region" description="Low complexity" evidence="1">
    <location>
        <begin position="397"/>
        <end position="410"/>
    </location>
</feature>
<dbReference type="AlphaFoldDB" id="A0A9K3LR78"/>
<feature type="compositionally biased region" description="Low complexity" evidence="1">
    <location>
        <begin position="358"/>
        <end position="367"/>
    </location>
</feature>
<keyword evidence="3" id="KW-1185">Reference proteome</keyword>
<dbReference type="EMBL" id="JAGRRH010000009">
    <property type="protein sequence ID" value="KAG7365481.1"/>
    <property type="molecule type" value="Genomic_DNA"/>
</dbReference>
<evidence type="ECO:0000313" key="2">
    <source>
        <dbReference type="EMBL" id="KAG7365481.1"/>
    </source>
</evidence>
<feature type="compositionally biased region" description="Polar residues" evidence="1">
    <location>
        <begin position="414"/>
        <end position="436"/>
    </location>
</feature>
<proteinExistence type="predicted"/>
<name>A0A9K3LR78_9STRA</name>
<reference evidence="2" key="1">
    <citation type="journal article" date="2021" name="Sci. Rep.">
        <title>Diploid genomic architecture of Nitzschia inconspicua, an elite biomass production diatom.</title>
        <authorList>
            <person name="Oliver A."/>
            <person name="Podell S."/>
            <person name="Pinowska A."/>
            <person name="Traller J.C."/>
            <person name="Smith S.R."/>
            <person name="McClure R."/>
            <person name="Beliaev A."/>
            <person name="Bohutskyi P."/>
            <person name="Hill E.A."/>
            <person name="Rabines A."/>
            <person name="Zheng H."/>
            <person name="Allen L.Z."/>
            <person name="Kuo A."/>
            <person name="Grigoriev I.V."/>
            <person name="Allen A.E."/>
            <person name="Hazlebeck D."/>
            <person name="Allen E.E."/>
        </authorList>
    </citation>
    <scope>NUCLEOTIDE SEQUENCE</scope>
    <source>
        <strain evidence="2">Hildebrandi</strain>
    </source>
</reference>
<accession>A0A9K3LR78</accession>
<gene>
    <name evidence="2" type="ORF">IV203_038685</name>
</gene>
<sequence length="447" mass="49504">MTAPSTQAALLTALLQSRSPMTHNPAYITWPPTFTFNTPASTTDIIAAIATMGDKFGDKLAAALQTQHQPPQAGLMPDQIVQLVAHINQMTQRNQVPTQEQTIPAGRLSLVQRIALHGWSNLSPSEPLVEFWTHYDNTKTTGTLETTIKRHLFKPLLTAEPTSDSTILNKTLIATVSTQAFIPMGKNLGLGPLACVFRPRGEITKLDNNYMLLQESKSVSVSDTQRTKLYTPVPPTDPPAFDGLLRHLIVLHATLFTERCPMVTQLTQLQTALYQRMGYYFERSPAFRACTAPAILATLTRATTEFFEIIPTIRIRLWHLPHRSGLTNVVGKNQGRQHLGGHERHPRHVLSPNSAQRTPTASTPTTTPLARQLLRCLIPNYSNQIFQPRTTINGNLTQPTPSSGTYSSSPIMANESSQQSPSTPSRHPYLQQNGYQRSPYHLQAGTN</sequence>
<dbReference type="Proteomes" id="UP000693970">
    <property type="component" value="Unassembled WGS sequence"/>
</dbReference>
<comment type="caution">
    <text evidence="2">The sequence shown here is derived from an EMBL/GenBank/DDBJ whole genome shotgun (WGS) entry which is preliminary data.</text>
</comment>
<evidence type="ECO:0000313" key="3">
    <source>
        <dbReference type="Proteomes" id="UP000693970"/>
    </source>
</evidence>
<organism evidence="2 3">
    <name type="scientific">Nitzschia inconspicua</name>
    <dbReference type="NCBI Taxonomy" id="303405"/>
    <lineage>
        <taxon>Eukaryota</taxon>
        <taxon>Sar</taxon>
        <taxon>Stramenopiles</taxon>
        <taxon>Ochrophyta</taxon>
        <taxon>Bacillariophyta</taxon>
        <taxon>Bacillariophyceae</taxon>
        <taxon>Bacillariophycidae</taxon>
        <taxon>Bacillariales</taxon>
        <taxon>Bacillariaceae</taxon>
        <taxon>Nitzschia</taxon>
    </lineage>
</organism>
<reference evidence="2" key="2">
    <citation type="submission" date="2021-04" db="EMBL/GenBank/DDBJ databases">
        <authorList>
            <person name="Podell S."/>
        </authorList>
    </citation>
    <scope>NUCLEOTIDE SEQUENCE</scope>
    <source>
        <strain evidence="2">Hildebrandi</strain>
    </source>
</reference>